<accession>A0ABX5KNV0</accession>
<name>A0ABX5KNV0_9BURK</name>
<dbReference type="RefSeq" id="WP_279635563.1">
    <property type="nucleotide sequence ID" value="NZ_QEOB01000009.1"/>
</dbReference>
<gene>
    <name evidence="1" type="ORF">C7402_10956</name>
</gene>
<evidence type="ECO:0000313" key="1">
    <source>
        <dbReference type="EMBL" id="PVX82203.1"/>
    </source>
</evidence>
<keyword evidence="2" id="KW-1185">Reference proteome</keyword>
<dbReference type="Proteomes" id="UP000245712">
    <property type="component" value="Unassembled WGS sequence"/>
</dbReference>
<sequence>MPEGDGEDAVPAGGPDGAGWRGLDRVAIVLPARTLRHARNL</sequence>
<protein>
    <submittedName>
        <fullName evidence="1">Uncharacterized protein</fullName>
    </submittedName>
</protein>
<evidence type="ECO:0000313" key="2">
    <source>
        <dbReference type="Proteomes" id="UP000245712"/>
    </source>
</evidence>
<organism evidence="1 2">
    <name type="scientific">Paraburkholderia unamae</name>
    <dbReference type="NCBI Taxonomy" id="219649"/>
    <lineage>
        <taxon>Bacteria</taxon>
        <taxon>Pseudomonadati</taxon>
        <taxon>Pseudomonadota</taxon>
        <taxon>Betaproteobacteria</taxon>
        <taxon>Burkholderiales</taxon>
        <taxon>Burkholderiaceae</taxon>
        <taxon>Paraburkholderia</taxon>
    </lineage>
</organism>
<proteinExistence type="predicted"/>
<comment type="caution">
    <text evidence="1">The sequence shown here is derived from an EMBL/GenBank/DDBJ whole genome shotgun (WGS) entry which is preliminary data.</text>
</comment>
<dbReference type="EMBL" id="QEOB01000009">
    <property type="protein sequence ID" value="PVX82203.1"/>
    <property type="molecule type" value="Genomic_DNA"/>
</dbReference>
<reference evidence="1 2" key="1">
    <citation type="submission" date="2018-05" db="EMBL/GenBank/DDBJ databases">
        <title>Genomic Encyclopedia of Type Strains, Phase IV (KMG-V): Genome sequencing to study the core and pangenomes of soil and plant-associated prokaryotes.</title>
        <authorList>
            <person name="Whitman W."/>
        </authorList>
    </citation>
    <scope>NUCLEOTIDE SEQUENCE [LARGE SCALE GENOMIC DNA]</scope>
    <source>
        <strain evidence="1 2">SCZa-39</strain>
    </source>
</reference>